<dbReference type="InterPro" id="IPR027417">
    <property type="entry name" value="P-loop_NTPase"/>
</dbReference>
<dbReference type="SUPFAM" id="SSF52540">
    <property type="entry name" value="P-loop containing nucleoside triphosphate hydrolases"/>
    <property type="match status" value="1"/>
</dbReference>
<dbReference type="PANTHER" id="PTHR33295">
    <property type="entry name" value="ATPASE"/>
    <property type="match status" value="1"/>
</dbReference>
<dbReference type="InterPro" id="IPR025420">
    <property type="entry name" value="DUF4143"/>
</dbReference>
<feature type="domain" description="DUF4143" evidence="2">
    <location>
        <begin position="226"/>
        <end position="386"/>
    </location>
</feature>
<evidence type="ECO:0000313" key="3">
    <source>
        <dbReference type="EMBL" id="SFA74468.1"/>
    </source>
</evidence>
<dbReference type="SUPFAM" id="SSF52980">
    <property type="entry name" value="Restriction endonuclease-like"/>
    <property type="match status" value="1"/>
</dbReference>
<dbReference type="AlphaFoldDB" id="A0A1I0VE08"/>
<dbReference type="InterPro" id="IPR011335">
    <property type="entry name" value="Restrct_endonuc-II-like"/>
</dbReference>
<dbReference type="InterPro" id="IPR041682">
    <property type="entry name" value="AAA_14"/>
</dbReference>
<name>A0A1I0VE08_SELRU</name>
<dbReference type="Pfam" id="PF13173">
    <property type="entry name" value="AAA_14"/>
    <property type="match status" value="1"/>
</dbReference>
<protein>
    <recommendedName>
        <fullName evidence="5">ATP/GTP-binding protein</fullName>
    </recommendedName>
</protein>
<evidence type="ECO:0000259" key="1">
    <source>
        <dbReference type="Pfam" id="PF13173"/>
    </source>
</evidence>
<reference evidence="3 4" key="1">
    <citation type="submission" date="2016-10" db="EMBL/GenBank/DDBJ databases">
        <authorList>
            <person name="de Groot N.N."/>
        </authorList>
    </citation>
    <scope>NUCLEOTIDE SEQUENCE [LARGE SCALE GENOMIC DNA]</scope>
    <source>
        <strain evidence="3 4">L14</strain>
    </source>
</reference>
<evidence type="ECO:0000313" key="4">
    <source>
        <dbReference type="Proteomes" id="UP000183843"/>
    </source>
</evidence>
<organism evidence="3 4">
    <name type="scientific">Selenomonas ruminantium</name>
    <dbReference type="NCBI Taxonomy" id="971"/>
    <lineage>
        <taxon>Bacteria</taxon>
        <taxon>Bacillati</taxon>
        <taxon>Bacillota</taxon>
        <taxon>Negativicutes</taxon>
        <taxon>Selenomonadales</taxon>
        <taxon>Selenomonadaceae</taxon>
        <taxon>Selenomonas</taxon>
    </lineage>
</organism>
<evidence type="ECO:0008006" key="5">
    <source>
        <dbReference type="Google" id="ProtNLM"/>
    </source>
</evidence>
<feature type="domain" description="AAA" evidence="1">
    <location>
        <begin position="20"/>
        <end position="154"/>
    </location>
</feature>
<accession>A0A1I0VE08</accession>
<dbReference type="EMBL" id="FOJX01000001">
    <property type="protein sequence ID" value="SFA74468.1"/>
    <property type="molecule type" value="Genomic_DNA"/>
</dbReference>
<evidence type="ECO:0000259" key="2">
    <source>
        <dbReference type="Pfam" id="PF13635"/>
    </source>
</evidence>
<dbReference type="Pfam" id="PF13635">
    <property type="entry name" value="DUF4143"/>
    <property type="match status" value="1"/>
</dbReference>
<dbReference type="RefSeq" id="WP_074812478.1">
    <property type="nucleotide sequence ID" value="NZ_FOJX01000001.1"/>
</dbReference>
<gene>
    <name evidence="3" type="ORF">SAMN05216587_101521</name>
</gene>
<sequence length="439" mass="49806">MLKRKITDKLLQWKQQEDRLPLIIKGCRQCGKTRAVLDFAGNNYEHVVYLNFFENSNYGAIFKDNLEVDFLTMMMTAQVKDAIFEAGKTVIILDEIQECPEARTALKFFKLDGRYDIIATGSLLGVKGYGEPKSVPVGYETMLTMVPMDFEEFLWANGIDEKLIALLKACAAEEKPVPEALHTKMRMLLLQYVVVGGMPAVVQNFVDHHNMAQVLQMQRDITMSYEDDMMKYAPDRDKVRIRKCYRSIPKQLAKENKKFQYSVVERGARSKDYDSCLSWIEDAGILHHCYNLSIPELPLDGNSEEDIFKVYMADTGLFISMLEDGTQADILQGNLLGYKGAIFENLVADFFGKMGRKLYYFRKDSGLEIDFVIKYKGKATLVEVKATNGNAKSMKQVLANPERYHVEQAIKLADAQVGRNGQVLTLPLYMGAFITAVTA</sequence>
<dbReference type="Proteomes" id="UP000183843">
    <property type="component" value="Unassembled WGS sequence"/>
</dbReference>
<dbReference type="PANTHER" id="PTHR33295:SF7">
    <property type="entry name" value="ATPASE"/>
    <property type="match status" value="1"/>
</dbReference>
<proteinExistence type="predicted"/>